<dbReference type="OrthoDB" id="2329888at2"/>
<feature type="transmembrane region" description="Helical" evidence="2">
    <location>
        <begin position="107"/>
        <end position="125"/>
    </location>
</feature>
<keyword evidence="4" id="KW-1185">Reference proteome</keyword>
<dbReference type="RefSeq" id="WP_002852569.1">
    <property type="nucleotide sequence ID" value="NZ_ADKM02000123.1"/>
</dbReference>
<dbReference type="eggNOG" id="ENOG5032UVS">
    <property type="taxonomic scope" value="Bacteria"/>
</dbReference>
<feature type="compositionally biased region" description="Basic residues" evidence="1">
    <location>
        <begin position="251"/>
        <end position="266"/>
    </location>
</feature>
<feature type="transmembrane region" description="Helical" evidence="2">
    <location>
        <begin position="35"/>
        <end position="53"/>
    </location>
</feature>
<dbReference type="AlphaFoldDB" id="E9SGC4"/>
<keyword evidence="2" id="KW-0472">Membrane</keyword>
<dbReference type="Proteomes" id="UP000004259">
    <property type="component" value="Unassembled WGS sequence"/>
</dbReference>
<keyword evidence="2" id="KW-0812">Transmembrane</keyword>
<comment type="caution">
    <text evidence="3">The sequence shown here is derived from an EMBL/GenBank/DDBJ whole genome shotgun (WGS) entry which is preliminary data.</text>
</comment>
<evidence type="ECO:0000256" key="1">
    <source>
        <dbReference type="SAM" id="MobiDB-lite"/>
    </source>
</evidence>
<name>E9SGC4_RUMAL</name>
<feature type="transmembrane region" description="Helical" evidence="2">
    <location>
        <begin position="178"/>
        <end position="204"/>
    </location>
</feature>
<dbReference type="InterPro" id="IPR049458">
    <property type="entry name" value="EpsG-like"/>
</dbReference>
<accession>E9SGC4</accession>
<organism evidence="3 4">
    <name type="scientific">Ruminococcus albus 8</name>
    <dbReference type="NCBI Taxonomy" id="246199"/>
    <lineage>
        <taxon>Bacteria</taxon>
        <taxon>Bacillati</taxon>
        <taxon>Bacillota</taxon>
        <taxon>Clostridia</taxon>
        <taxon>Eubacteriales</taxon>
        <taxon>Oscillospiraceae</taxon>
        <taxon>Ruminococcus</taxon>
    </lineage>
</organism>
<sequence length="488" mass="56794">MSIGESTALYLLVFLLTCFFTNLAENKFKYNKKLIAFLFSAVAILIPSLLAGVRADTVGKDVLEYAVRTFELAEKSDNFAYMKEYTTEPLGYSFMAYITSRYFHDTGYFLFVSQFMVILPVYIAAYKFRKDYPMWLPICTYMFLFYNSSFNIMKQSVSCAWVMLCYCFIKEHRWIKAILVFLLSTTFHNSAFIGLLFVLMAMFINRKEKHMSVMVMPSPDMIGKQPDMAGKQQPPAAAGRPPVRNASFVPRSRRLRPPRGVMSRRRNMPMPRNARQMQPPRAPMVMKTRNGRGRPQRYATPVLIPERRRSQISNVVIILLFLVIILNLKSISTFMLEHSLLPEKYTRNINAVFDVTQAVYLRLHGFNFHVFYDWVFRILFVIVPIIALRNVDKSSEADPNVKTIALIGAAFYTYMLLMFKTVYGARISVYCDFFQILLVPMLYRTFKLRNWQEKFGAGAVMVGFMMTHWYVMIMIYGSSASNHFQFRF</sequence>
<feature type="transmembrane region" description="Helical" evidence="2">
    <location>
        <begin position="315"/>
        <end position="336"/>
    </location>
</feature>
<feature type="transmembrane region" description="Helical" evidence="2">
    <location>
        <begin position="6"/>
        <end position="23"/>
    </location>
</feature>
<gene>
    <name evidence="3" type="ORF">CUS_6343</name>
</gene>
<feature type="transmembrane region" description="Helical" evidence="2">
    <location>
        <begin position="370"/>
        <end position="388"/>
    </location>
</feature>
<dbReference type="Pfam" id="PF14897">
    <property type="entry name" value="EpsG"/>
    <property type="match status" value="1"/>
</dbReference>
<reference evidence="3 4" key="1">
    <citation type="submission" date="2011-02" db="EMBL/GenBank/DDBJ databases">
        <authorList>
            <person name="Nelson K.E."/>
            <person name="Sutton G."/>
            <person name="Torralba M."/>
            <person name="Durkin S."/>
            <person name="Harkins D."/>
            <person name="Montgomery R."/>
            <person name="Ziemer C."/>
            <person name="Klaassens E."/>
            <person name="Ocuiv P."/>
            <person name="Morrison M."/>
        </authorList>
    </citation>
    <scope>NUCLEOTIDE SEQUENCE [LARGE SCALE GENOMIC DNA]</scope>
    <source>
        <strain evidence="3 4">8</strain>
    </source>
</reference>
<dbReference type="EMBL" id="ADKM02000123">
    <property type="protein sequence ID" value="EGC01703.1"/>
    <property type="molecule type" value="Genomic_DNA"/>
</dbReference>
<feature type="region of interest" description="Disordered" evidence="1">
    <location>
        <begin position="225"/>
        <end position="266"/>
    </location>
</feature>
<feature type="transmembrane region" description="Helical" evidence="2">
    <location>
        <begin position="455"/>
        <end position="476"/>
    </location>
</feature>
<proteinExistence type="predicted"/>
<keyword evidence="2" id="KW-1133">Transmembrane helix</keyword>
<evidence type="ECO:0000256" key="2">
    <source>
        <dbReference type="SAM" id="Phobius"/>
    </source>
</evidence>
<dbReference type="STRING" id="246199.CUS_6343"/>
<protein>
    <submittedName>
        <fullName evidence="3">Conserved domain protein</fullName>
    </submittedName>
</protein>
<evidence type="ECO:0000313" key="4">
    <source>
        <dbReference type="Proteomes" id="UP000004259"/>
    </source>
</evidence>
<evidence type="ECO:0000313" key="3">
    <source>
        <dbReference type="EMBL" id="EGC01703.1"/>
    </source>
</evidence>
<feature type="transmembrane region" description="Helical" evidence="2">
    <location>
        <begin position="400"/>
        <end position="417"/>
    </location>
</feature>